<proteinExistence type="predicted"/>
<dbReference type="AlphaFoldDB" id="A0A846MZB5"/>
<dbReference type="Pfam" id="PF02894">
    <property type="entry name" value="GFO_IDH_MocA_C"/>
    <property type="match status" value="1"/>
</dbReference>
<reference evidence="3 4" key="1">
    <citation type="submission" date="2020-03" db="EMBL/GenBank/DDBJ databases">
        <title>Genomic Encyclopedia of Type Strains, Phase IV (KMG-IV): sequencing the most valuable type-strain genomes for metagenomic binning, comparative biology and taxonomic classification.</title>
        <authorList>
            <person name="Goeker M."/>
        </authorList>
    </citation>
    <scope>NUCLEOTIDE SEQUENCE [LARGE SCALE GENOMIC DNA]</scope>
    <source>
        <strain evidence="3 4">DSM 19867</strain>
    </source>
</reference>
<gene>
    <name evidence="3" type="ORF">FHS83_001759</name>
</gene>
<keyword evidence="4" id="KW-1185">Reference proteome</keyword>
<dbReference type="InterPro" id="IPR006311">
    <property type="entry name" value="TAT_signal"/>
</dbReference>
<evidence type="ECO:0000313" key="3">
    <source>
        <dbReference type="EMBL" id="NIK88441.1"/>
    </source>
</evidence>
<dbReference type="EMBL" id="JAASRM010000001">
    <property type="protein sequence ID" value="NIK88441.1"/>
    <property type="molecule type" value="Genomic_DNA"/>
</dbReference>
<dbReference type="PANTHER" id="PTHR43818">
    <property type="entry name" value="BCDNA.GH03377"/>
    <property type="match status" value="1"/>
</dbReference>
<dbReference type="GO" id="GO:0000166">
    <property type="term" value="F:nucleotide binding"/>
    <property type="evidence" value="ECO:0007669"/>
    <property type="project" value="InterPro"/>
</dbReference>
<dbReference type="PROSITE" id="PS51318">
    <property type="entry name" value="TAT"/>
    <property type="match status" value="1"/>
</dbReference>
<dbReference type="SUPFAM" id="SSF55347">
    <property type="entry name" value="Glyceraldehyde-3-phosphate dehydrogenase-like, C-terminal domain"/>
    <property type="match status" value="1"/>
</dbReference>
<dbReference type="Pfam" id="PF01408">
    <property type="entry name" value="GFO_IDH_MocA"/>
    <property type="match status" value="1"/>
</dbReference>
<dbReference type="SUPFAM" id="SSF51735">
    <property type="entry name" value="NAD(P)-binding Rossmann-fold domains"/>
    <property type="match status" value="1"/>
</dbReference>
<comment type="caution">
    <text evidence="3">The sequence shown here is derived from an EMBL/GenBank/DDBJ whole genome shotgun (WGS) entry which is preliminary data.</text>
</comment>
<evidence type="ECO:0000259" key="2">
    <source>
        <dbReference type="Pfam" id="PF02894"/>
    </source>
</evidence>
<dbReference type="Gene3D" id="3.40.50.720">
    <property type="entry name" value="NAD(P)-binding Rossmann-like Domain"/>
    <property type="match status" value="1"/>
</dbReference>
<protein>
    <submittedName>
        <fullName evidence="3">Putative dehydrogenase</fullName>
    </submittedName>
</protein>
<name>A0A846MZB5_9PROT</name>
<accession>A0A846MZB5</accession>
<dbReference type="InterPro" id="IPR050463">
    <property type="entry name" value="Gfo/Idh/MocA_oxidrdct_glycsds"/>
</dbReference>
<organism evidence="3 4">
    <name type="scientific">Rhizomicrobium palustre</name>
    <dbReference type="NCBI Taxonomy" id="189966"/>
    <lineage>
        <taxon>Bacteria</taxon>
        <taxon>Pseudomonadati</taxon>
        <taxon>Pseudomonadota</taxon>
        <taxon>Alphaproteobacteria</taxon>
        <taxon>Micropepsales</taxon>
        <taxon>Micropepsaceae</taxon>
        <taxon>Rhizomicrobium</taxon>
    </lineage>
</organism>
<dbReference type="InterPro" id="IPR036291">
    <property type="entry name" value="NAD(P)-bd_dom_sf"/>
</dbReference>
<sequence length="446" mass="49612">MASRRQVLSGAAAAILTSGWRAYAAGRPYRVGVIGSAWMGRCNLFALMQVAPVEVVAFADVDATALKNLVNATMAFPDSVVKPKKAPATYKDYRQMLAQHHFDIVIVATPDHWHALPALAAMKARAHVYLEKPITVDIAEGKALVTAARKYNRVVQVGTQRRASPPHAEACKLVRSGELGKVGMVELYGLYHQRPAKFSPVVAPPKTLDWDFYCGPAPLVPYRAEINPINWRAFREFGNGYIADLGVHFIDCVRWMLELSWPKTISSDGGVYVDKASIASVVDTQTAVWDYGDTLFTWKGRQWGEIPENEAWGAKLYGEKGTLTLTSSAYEFSSLKGAMRSGDLSEERKKFPNDVKLDRMDRELVPLTRPNMRDFLAAIEQNKRPIADVEEGYISTSTAILANMAMDLKRPLHWDAKAERLIGDDEANKRLIRPYRAPWVHPALAA</sequence>
<dbReference type="InterPro" id="IPR004104">
    <property type="entry name" value="Gfo/Idh/MocA-like_OxRdtase_C"/>
</dbReference>
<dbReference type="InterPro" id="IPR000683">
    <property type="entry name" value="Gfo/Idh/MocA-like_OxRdtase_N"/>
</dbReference>
<feature type="domain" description="Gfo/Idh/MocA-like oxidoreductase C-terminal" evidence="2">
    <location>
        <begin position="201"/>
        <end position="406"/>
    </location>
</feature>
<dbReference type="PANTHER" id="PTHR43818:SF5">
    <property type="entry name" value="OXIDOREDUCTASE FAMILY PROTEIN"/>
    <property type="match status" value="1"/>
</dbReference>
<dbReference type="Proteomes" id="UP000570514">
    <property type="component" value="Unassembled WGS sequence"/>
</dbReference>
<feature type="domain" description="Gfo/Idh/MocA-like oxidoreductase N-terminal" evidence="1">
    <location>
        <begin position="30"/>
        <end position="158"/>
    </location>
</feature>
<dbReference type="Gene3D" id="3.30.360.10">
    <property type="entry name" value="Dihydrodipicolinate Reductase, domain 2"/>
    <property type="match status" value="1"/>
</dbReference>
<evidence type="ECO:0000259" key="1">
    <source>
        <dbReference type="Pfam" id="PF01408"/>
    </source>
</evidence>
<dbReference type="RefSeq" id="WP_167082617.1">
    <property type="nucleotide sequence ID" value="NZ_BAAADC010000001.1"/>
</dbReference>
<evidence type="ECO:0000313" key="4">
    <source>
        <dbReference type="Proteomes" id="UP000570514"/>
    </source>
</evidence>